<evidence type="ECO:0000256" key="11">
    <source>
        <dbReference type="ARBA" id="ARBA00029724"/>
    </source>
</evidence>
<keyword evidence="10 14" id="KW-0067">ATP-binding</keyword>
<comment type="similarity">
    <text evidence="4 14 15">Belongs to the APS kinase family.</text>
</comment>
<evidence type="ECO:0000256" key="1">
    <source>
        <dbReference type="ARBA" id="ARBA00001823"/>
    </source>
</evidence>
<protein>
    <recommendedName>
        <fullName evidence="6 14">Adenylyl-sulfate kinase</fullName>
        <ecNumber evidence="5 14">2.7.1.25</ecNumber>
    </recommendedName>
    <alternativeName>
        <fullName evidence="12 14">APS kinase</fullName>
    </alternativeName>
    <alternativeName>
        <fullName evidence="13 14">ATP adenosine-5'-phosphosulfate 3'-phosphotransferase</fullName>
    </alternativeName>
    <alternativeName>
        <fullName evidence="11 14">Adenosine-5'-phosphosulfate kinase</fullName>
    </alternativeName>
</protein>
<evidence type="ECO:0000259" key="17">
    <source>
        <dbReference type="Pfam" id="PF01583"/>
    </source>
</evidence>
<evidence type="ECO:0000313" key="18">
    <source>
        <dbReference type="EMBL" id="TGD96885.1"/>
    </source>
</evidence>
<feature type="binding site" evidence="14">
    <location>
        <begin position="107"/>
        <end position="114"/>
    </location>
    <ligand>
        <name>ATP</name>
        <dbReference type="ChEBI" id="CHEBI:30616"/>
    </ligand>
</feature>
<reference evidence="18 19" key="1">
    <citation type="submission" date="2019-04" db="EMBL/GenBank/DDBJ databases">
        <authorList>
            <person name="Feng G."/>
            <person name="Zhu H."/>
        </authorList>
    </citation>
    <scope>NUCLEOTIDE SEQUENCE [LARGE SCALE GENOMIC DNA]</scope>
    <source>
        <strain evidence="18 19">6HR-1</strain>
    </source>
</reference>
<evidence type="ECO:0000256" key="12">
    <source>
        <dbReference type="ARBA" id="ARBA00031393"/>
    </source>
</evidence>
<dbReference type="SUPFAM" id="SSF52540">
    <property type="entry name" value="P-loop containing nucleoside triphosphate hydrolases"/>
    <property type="match status" value="1"/>
</dbReference>
<dbReference type="GO" id="GO:0004020">
    <property type="term" value="F:adenylylsulfate kinase activity"/>
    <property type="evidence" value="ECO:0007669"/>
    <property type="project" value="UniProtKB-UniRule"/>
</dbReference>
<dbReference type="EMBL" id="SRLB01000016">
    <property type="protein sequence ID" value="TGD96885.1"/>
    <property type="molecule type" value="Genomic_DNA"/>
</dbReference>
<evidence type="ECO:0000256" key="14">
    <source>
        <dbReference type="HAMAP-Rule" id="MF_00065"/>
    </source>
</evidence>
<dbReference type="NCBIfam" id="TIGR00455">
    <property type="entry name" value="apsK"/>
    <property type="match status" value="1"/>
</dbReference>
<accession>A0A4Z0NKG8</accession>
<dbReference type="GO" id="GO:0000103">
    <property type="term" value="P:sulfate assimilation"/>
    <property type="evidence" value="ECO:0007669"/>
    <property type="project" value="UniProtKB-UniRule"/>
</dbReference>
<dbReference type="OrthoDB" id="9804504at2"/>
<keyword evidence="14" id="KW-0597">Phosphoprotein</keyword>
<keyword evidence="7 14" id="KW-0808">Transferase</keyword>
<gene>
    <name evidence="14 18" type="primary">cysC</name>
    <name evidence="18" type="ORF">EU555_21085</name>
</gene>
<evidence type="ECO:0000256" key="10">
    <source>
        <dbReference type="ARBA" id="ARBA00022840"/>
    </source>
</evidence>
<evidence type="ECO:0000256" key="13">
    <source>
        <dbReference type="ARBA" id="ARBA00031464"/>
    </source>
</evidence>
<proteinExistence type="inferred from homology"/>
<dbReference type="GO" id="GO:0070814">
    <property type="term" value="P:hydrogen sulfide biosynthetic process"/>
    <property type="evidence" value="ECO:0007669"/>
    <property type="project" value="UniProtKB-UniRule"/>
</dbReference>
<dbReference type="PANTHER" id="PTHR11055">
    <property type="entry name" value="BIFUNCTIONAL 3'-PHOSPHOADENOSINE 5'-PHOSPHOSULFATE SYNTHASE"/>
    <property type="match status" value="1"/>
</dbReference>
<dbReference type="InterPro" id="IPR059117">
    <property type="entry name" value="APS_kinase_dom"/>
</dbReference>
<evidence type="ECO:0000256" key="16">
    <source>
        <dbReference type="SAM" id="MobiDB-lite"/>
    </source>
</evidence>
<dbReference type="InterPro" id="IPR002891">
    <property type="entry name" value="APS"/>
</dbReference>
<keyword evidence="9 14" id="KW-0418">Kinase</keyword>
<dbReference type="NCBIfam" id="NF003013">
    <property type="entry name" value="PRK03846.1"/>
    <property type="match status" value="1"/>
</dbReference>
<dbReference type="PANTHER" id="PTHR11055:SF63">
    <property type="entry name" value="ADENYLYL-SULFATE KINASE 1, CHLOROPLASTIC"/>
    <property type="match status" value="1"/>
</dbReference>
<dbReference type="HAMAP" id="MF_00065">
    <property type="entry name" value="Adenylyl_sulf_kinase"/>
    <property type="match status" value="1"/>
</dbReference>
<dbReference type="Pfam" id="PF01583">
    <property type="entry name" value="APS_kinase"/>
    <property type="match status" value="1"/>
</dbReference>
<dbReference type="GO" id="GO:0005524">
    <property type="term" value="F:ATP binding"/>
    <property type="evidence" value="ECO:0007669"/>
    <property type="project" value="UniProtKB-UniRule"/>
</dbReference>
<keyword evidence="8 14" id="KW-0547">Nucleotide-binding</keyword>
<dbReference type="UniPathway" id="UPA00140">
    <property type="reaction ID" value="UER00205"/>
</dbReference>
<evidence type="ECO:0000256" key="15">
    <source>
        <dbReference type="RuleBase" id="RU004347"/>
    </source>
</evidence>
<evidence type="ECO:0000256" key="3">
    <source>
        <dbReference type="ARBA" id="ARBA00004806"/>
    </source>
</evidence>
<dbReference type="Proteomes" id="UP000297535">
    <property type="component" value="Unassembled WGS sequence"/>
</dbReference>
<evidence type="ECO:0000256" key="2">
    <source>
        <dbReference type="ARBA" id="ARBA00002632"/>
    </source>
</evidence>
<feature type="region of interest" description="Disordered" evidence="16">
    <location>
        <begin position="1"/>
        <end position="61"/>
    </location>
</feature>
<feature type="domain" description="APS kinase" evidence="17">
    <location>
        <begin position="100"/>
        <end position="248"/>
    </location>
</feature>
<evidence type="ECO:0000256" key="6">
    <source>
        <dbReference type="ARBA" id="ARBA00018163"/>
    </source>
</evidence>
<dbReference type="InterPro" id="IPR027417">
    <property type="entry name" value="P-loop_NTPase"/>
</dbReference>
<evidence type="ECO:0000256" key="4">
    <source>
        <dbReference type="ARBA" id="ARBA00007008"/>
    </source>
</evidence>
<dbReference type="AlphaFoldDB" id="A0A4Z0NKG8"/>
<comment type="catalytic activity">
    <reaction evidence="1 14 15">
        <text>adenosine 5'-phosphosulfate + ATP = 3'-phosphoadenylyl sulfate + ADP + H(+)</text>
        <dbReference type="Rhea" id="RHEA:24152"/>
        <dbReference type="ChEBI" id="CHEBI:15378"/>
        <dbReference type="ChEBI" id="CHEBI:30616"/>
        <dbReference type="ChEBI" id="CHEBI:58243"/>
        <dbReference type="ChEBI" id="CHEBI:58339"/>
        <dbReference type="ChEBI" id="CHEBI:456216"/>
        <dbReference type="EC" id="2.7.1.25"/>
    </reaction>
</comment>
<dbReference type="Gene3D" id="3.40.50.300">
    <property type="entry name" value="P-loop containing nucleotide triphosphate hydrolases"/>
    <property type="match status" value="1"/>
</dbReference>
<evidence type="ECO:0000313" key="19">
    <source>
        <dbReference type="Proteomes" id="UP000297535"/>
    </source>
</evidence>
<comment type="function">
    <text evidence="2 14 15">Catalyzes the synthesis of activated sulfate.</text>
</comment>
<evidence type="ECO:0000256" key="7">
    <source>
        <dbReference type="ARBA" id="ARBA00022679"/>
    </source>
</evidence>
<name>A0A4Z0NKG8_9HYPH</name>
<evidence type="ECO:0000256" key="8">
    <source>
        <dbReference type="ARBA" id="ARBA00022741"/>
    </source>
</evidence>
<sequence>MSRDGWDGRPGSHEHSQMRGDDAPAGARALDAWRQLTENAPASDERIRPIGRVPGPQRGPTRTMLCGGIALSHSHHRPAIHRPVLTLGKDARARIKHQRPLVLWLTGLSGAGKSSIADRVEQKLWRCGCHTMLLDGDALRSGLNRDLTFSDAARAENIRRTAEVARLMLEAGLIVICSLISPFRRERLEARRLFGADEFLEVFVDAPLEECMRRDPKGLYARAVAGEIPDFTGISSPYEAPESPEIHLRTDLDDVDTLAERVLDALRQRGAIARTA</sequence>
<organism evidence="18 19">
    <name type="scientific">Methylobacterium nonmethylotrophicum</name>
    <dbReference type="NCBI Taxonomy" id="1141884"/>
    <lineage>
        <taxon>Bacteria</taxon>
        <taxon>Pseudomonadati</taxon>
        <taxon>Pseudomonadota</taxon>
        <taxon>Alphaproteobacteria</taxon>
        <taxon>Hyphomicrobiales</taxon>
        <taxon>Methylobacteriaceae</taxon>
        <taxon>Methylobacterium</taxon>
    </lineage>
</organism>
<feature type="compositionally biased region" description="Basic and acidic residues" evidence="16">
    <location>
        <begin position="1"/>
        <end position="22"/>
    </location>
</feature>
<evidence type="ECO:0000256" key="5">
    <source>
        <dbReference type="ARBA" id="ARBA00012121"/>
    </source>
</evidence>
<dbReference type="EC" id="2.7.1.25" evidence="5 14"/>
<comment type="caution">
    <text evidence="18">The sequence shown here is derived from an EMBL/GenBank/DDBJ whole genome shotgun (WGS) entry which is preliminary data.</text>
</comment>
<evidence type="ECO:0000256" key="9">
    <source>
        <dbReference type="ARBA" id="ARBA00022777"/>
    </source>
</evidence>
<keyword evidence="19" id="KW-1185">Reference proteome</keyword>
<comment type="pathway">
    <text evidence="3 14 15">Sulfur metabolism; hydrogen sulfide biosynthesis; sulfite from sulfate: step 2/3.</text>
</comment>
<dbReference type="CDD" id="cd02027">
    <property type="entry name" value="APSK"/>
    <property type="match status" value="1"/>
</dbReference>
<feature type="active site" description="Phosphoserine intermediate" evidence="14">
    <location>
        <position position="181"/>
    </location>
</feature>